<gene>
    <name evidence="1" type="ORF">C1631_003780</name>
</gene>
<organism evidence="1 2">
    <name type="scientific">Chryseobacterium phosphatilyticum</name>
    <dbReference type="NCBI Taxonomy" id="475075"/>
    <lineage>
        <taxon>Bacteria</taxon>
        <taxon>Pseudomonadati</taxon>
        <taxon>Bacteroidota</taxon>
        <taxon>Flavobacteriia</taxon>
        <taxon>Flavobacteriales</taxon>
        <taxon>Weeksellaceae</taxon>
        <taxon>Chryseobacterium group</taxon>
        <taxon>Chryseobacterium</taxon>
    </lineage>
</organism>
<dbReference type="RefSeq" id="WP_109710556.1">
    <property type="nucleotide sequence ID" value="NZ_PPED02000001.1"/>
</dbReference>
<sequence>MIRAYLFLILVTSVISCTTRNVLTGKNSASGDVSYFTILYYGYPNGERLRLEEMISEKWKIKYKAGAGCVVNSKMERKIEDKNRKTYVEIEKKYGKDWKMRYEKDINEAAMAQADIMDVLITNKPFREELEKHHIEIDGVDKEVLLLDDPGTYEVEVYGFNENNEQINCCRLHVNTKNKTVYLIK</sequence>
<evidence type="ECO:0000313" key="1">
    <source>
        <dbReference type="EMBL" id="PWN71754.1"/>
    </source>
</evidence>
<name>A0A316XDY7_9FLAO</name>
<dbReference type="PROSITE" id="PS51257">
    <property type="entry name" value="PROKAR_LIPOPROTEIN"/>
    <property type="match status" value="1"/>
</dbReference>
<reference evidence="1 2" key="1">
    <citation type="submission" date="2018-04" db="EMBL/GenBank/DDBJ databases">
        <title>Draft Genome Sequence of Phosphate-Solubilizing Chryseobacterium sp. ISE14 that is a Biocontrol and Plant Growth-Promoting Rhizobacterium Isolated from Cucumber.</title>
        <authorList>
            <person name="Jeong J.-J."/>
            <person name="Sang M.K."/>
            <person name="Choi I.-G."/>
            <person name="Kim K.D."/>
        </authorList>
    </citation>
    <scope>NUCLEOTIDE SEQUENCE [LARGE SCALE GENOMIC DNA]</scope>
    <source>
        <strain evidence="1 2">ISE14</strain>
    </source>
</reference>
<evidence type="ECO:0008006" key="3">
    <source>
        <dbReference type="Google" id="ProtNLM"/>
    </source>
</evidence>
<accession>A0A316XDY7</accession>
<dbReference type="Proteomes" id="UP000236594">
    <property type="component" value="Unassembled WGS sequence"/>
</dbReference>
<evidence type="ECO:0000313" key="2">
    <source>
        <dbReference type="Proteomes" id="UP000236594"/>
    </source>
</evidence>
<dbReference type="AlphaFoldDB" id="A0A316XDY7"/>
<keyword evidence="2" id="KW-1185">Reference proteome</keyword>
<dbReference type="EMBL" id="PPED02000001">
    <property type="protein sequence ID" value="PWN71754.1"/>
    <property type="molecule type" value="Genomic_DNA"/>
</dbReference>
<comment type="caution">
    <text evidence="1">The sequence shown here is derived from an EMBL/GenBank/DDBJ whole genome shotgun (WGS) entry which is preliminary data.</text>
</comment>
<protein>
    <recommendedName>
        <fullName evidence="3">Lipoprotein</fullName>
    </recommendedName>
</protein>
<proteinExistence type="predicted"/>